<name>A0A6J5LFP2_9CAUD</name>
<proteinExistence type="predicted"/>
<organism evidence="1">
    <name type="scientific">uncultured Caudovirales phage</name>
    <dbReference type="NCBI Taxonomy" id="2100421"/>
    <lineage>
        <taxon>Viruses</taxon>
        <taxon>Duplodnaviria</taxon>
        <taxon>Heunggongvirae</taxon>
        <taxon>Uroviricota</taxon>
        <taxon>Caudoviricetes</taxon>
        <taxon>Peduoviridae</taxon>
        <taxon>Maltschvirus</taxon>
        <taxon>Maltschvirus maltsch</taxon>
    </lineage>
</organism>
<gene>
    <name evidence="1" type="ORF">UFOVP250_154</name>
</gene>
<accession>A0A6J5LFP2</accession>
<evidence type="ECO:0000313" key="1">
    <source>
        <dbReference type="EMBL" id="CAB4133384.1"/>
    </source>
</evidence>
<protein>
    <submittedName>
        <fullName evidence="1">Uncharacterized protein</fullName>
    </submittedName>
</protein>
<sequence>MIEGVDYCFIYPKSDDQAVHIKLLDGPFKDVVFQYGKVKIEEKDGAAYLLFNYFVIESPNVKIKKLEKDNDFKNYIGDMLVEVMSANIEQEIIDETGTDDITQPDL</sequence>
<dbReference type="EMBL" id="LR796270">
    <property type="protein sequence ID" value="CAB4133384.1"/>
    <property type="molecule type" value="Genomic_DNA"/>
</dbReference>
<reference evidence="1" key="1">
    <citation type="submission" date="2020-04" db="EMBL/GenBank/DDBJ databases">
        <authorList>
            <person name="Chiriac C."/>
            <person name="Salcher M."/>
            <person name="Ghai R."/>
            <person name="Kavagutti S V."/>
        </authorList>
    </citation>
    <scope>NUCLEOTIDE SEQUENCE</scope>
</reference>